<dbReference type="NCBIfam" id="NF010623">
    <property type="entry name" value="PRK14016.1"/>
    <property type="match status" value="1"/>
</dbReference>
<dbReference type="Gene3D" id="3.40.1190.10">
    <property type="entry name" value="Mur-like, catalytic domain"/>
    <property type="match status" value="1"/>
</dbReference>
<evidence type="ECO:0000256" key="12">
    <source>
        <dbReference type="ARBA" id="ARBA00048425"/>
    </source>
</evidence>
<keyword evidence="7" id="KW-0436">Ligase</keyword>
<evidence type="ECO:0000256" key="8">
    <source>
        <dbReference type="ARBA" id="ARBA00022741"/>
    </source>
</evidence>
<dbReference type="EC" id="6.3.2.29" evidence="5"/>
<organism evidence="15 16">
    <name type="scientific">Massilia varians</name>
    <dbReference type="NCBI Taxonomy" id="457921"/>
    <lineage>
        <taxon>Bacteria</taxon>
        <taxon>Pseudomonadati</taxon>
        <taxon>Pseudomonadota</taxon>
        <taxon>Betaproteobacteria</taxon>
        <taxon>Burkholderiales</taxon>
        <taxon>Oxalobacteraceae</taxon>
        <taxon>Telluria group</taxon>
        <taxon>Massilia</taxon>
    </lineage>
</organism>
<evidence type="ECO:0000313" key="15">
    <source>
        <dbReference type="EMBL" id="BDT58990.1"/>
    </source>
</evidence>
<evidence type="ECO:0000256" key="5">
    <source>
        <dbReference type="ARBA" id="ARBA00013005"/>
    </source>
</evidence>
<dbReference type="InterPro" id="IPR013221">
    <property type="entry name" value="Mur_ligase_cen"/>
</dbReference>
<evidence type="ECO:0000256" key="6">
    <source>
        <dbReference type="ARBA" id="ARBA00022036"/>
    </source>
</evidence>
<evidence type="ECO:0000256" key="11">
    <source>
        <dbReference type="ARBA" id="ARBA00048094"/>
    </source>
</evidence>
<accession>A0ABM8C732</accession>
<reference evidence="15" key="1">
    <citation type="submission" date="2022-11" db="EMBL/GenBank/DDBJ databases">
        <title>Isolation and characterization of PLA-degrading bacterium Massilia sp. from Antarctic soil.</title>
        <authorList>
            <person name="Sato K."/>
            <person name="Gomez-Fuentes C."/>
            <person name="Ahmad S.A."/>
            <person name="Zulkharnain A."/>
        </authorList>
    </citation>
    <scope>NUCLEOTIDE SEQUENCE</scope>
    <source>
        <strain evidence="15">N-3</strain>
    </source>
</reference>
<dbReference type="PANTHER" id="PTHR23135:SF18">
    <property type="entry name" value="CYANOPHYCIN SYNTHETASE"/>
    <property type="match status" value="1"/>
</dbReference>
<dbReference type="NCBIfam" id="TIGR02068">
    <property type="entry name" value="cya_phycin_syn"/>
    <property type="match status" value="1"/>
</dbReference>
<dbReference type="SUPFAM" id="SSF53244">
    <property type="entry name" value="MurD-like peptide ligases, peptide-binding domain"/>
    <property type="match status" value="1"/>
</dbReference>
<evidence type="ECO:0000259" key="14">
    <source>
        <dbReference type="PROSITE" id="PS50975"/>
    </source>
</evidence>
<evidence type="ECO:0000256" key="2">
    <source>
        <dbReference type="ARBA" id="ARBA00009060"/>
    </source>
</evidence>
<dbReference type="InterPro" id="IPR044019">
    <property type="entry name" value="Cyanophycin_syn_N"/>
</dbReference>
<evidence type="ECO:0000256" key="9">
    <source>
        <dbReference type="ARBA" id="ARBA00022840"/>
    </source>
</evidence>
<evidence type="ECO:0000256" key="4">
    <source>
        <dbReference type="ARBA" id="ARBA00012968"/>
    </source>
</evidence>
<evidence type="ECO:0000313" key="16">
    <source>
        <dbReference type="Proteomes" id="UP001163336"/>
    </source>
</evidence>
<feature type="domain" description="ATP-grasp" evidence="14">
    <location>
        <begin position="225"/>
        <end position="478"/>
    </location>
</feature>
<dbReference type="PANTHER" id="PTHR23135">
    <property type="entry name" value="MUR LIGASE FAMILY MEMBER"/>
    <property type="match status" value="1"/>
</dbReference>
<dbReference type="Gene3D" id="3.90.190.20">
    <property type="entry name" value="Mur ligase, C-terminal domain"/>
    <property type="match status" value="1"/>
</dbReference>
<protein>
    <recommendedName>
        <fullName evidence="6">Cyanophycin synthetase</fullName>
        <ecNumber evidence="5">6.3.2.29</ecNumber>
        <ecNumber evidence="4">6.3.2.30</ecNumber>
    </recommendedName>
    <alternativeName>
        <fullName evidence="10">Cyanophycin synthase</fullName>
    </alternativeName>
</protein>
<dbReference type="InterPro" id="IPR036615">
    <property type="entry name" value="Mur_ligase_C_dom_sf"/>
</dbReference>
<sequence>MQILEQRFLRGPNVHADSPCLLSVIDLQELYGISSKDIPGFNDALLEALPSLAGQRLPTGQRGGFAQRLREGTYLGRVIEQVTLELQTLAAGEATSPASYGRTRPVAGRPGVFRIVCAYQSEKLVQPAFQLAVDLVTALGNGEDFGLAPRLEELGSIAARHAIGTSTAAVLAAAHERGIPTQRITEDANLFLLGWGVKQKRLQATTTGDTSFIAVKIASDKQLTKTLLMEAGVPVPEGSVVTTVEAAQRAAARMNAPVTLKPLDGNQGKGVTVDCRDDAQVARAFEFARQYGRRIIVERFVEGRDYRVLVAGGQVAAASMRRPAHVVGDGLATVRELVERENENPARGAGHTNILTRIALDAHAADILRKQGFDFDSVVPCGVTAELRGNANLSTGGTAEDVTSLLPESTRLLCVRAAAKIGLDVAGIDIVCRDIALPLEAQRGAVIEVNAAPGIRMHQYPSAGEPRDAGDAIVQGLMGESDGRIPLIAVTGTNGKTTTTLLIAHTVRLAGKVTGVTTTEGVFIDGKQVAKGDCTGYWSARTVLGSPDVEVAVLETARGGILKRGLAFDRCDVGVVLNIAADHLGLDGVDTVEDLAQVKAVVATSSSRAVVLNAEDPLCVAMGRRAKPEAEIVYFSMDPENPVFLQHLEDGGRGVYLQDNAVVVADGNLHQELLRVESMPVAFGGRARFNIANSLAAAAALMASGFTNLQIATGLSTFVSNGRTNPLRTNIFDIRGVTVIVDYAHNPAAYKAMAEMARALLPGQLVGIVTAPGDRRDEDLREVGRVCGARFDELVVYESQSRGRAVGEAVDLILDGAEEAAGMSDTLHRVIEVGEAIRHGLSLCRPGDVLVFACGSSLQVFVDALRVNDPDSADQVAAQV</sequence>
<evidence type="ECO:0000256" key="10">
    <source>
        <dbReference type="ARBA" id="ARBA00031353"/>
    </source>
</evidence>
<proteinExistence type="inferred from homology"/>
<dbReference type="InterPro" id="IPR011761">
    <property type="entry name" value="ATP-grasp"/>
</dbReference>
<dbReference type="Pfam" id="PF18921">
    <property type="entry name" value="Cyanophycin_syn"/>
    <property type="match status" value="1"/>
</dbReference>
<dbReference type="InterPro" id="IPR011810">
    <property type="entry name" value="Cya_phycin_syn"/>
</dbReference>
<name>A0ABM8C732_9BURK</name>
<dbReference type="RefSeq" id="WP_281907483.1">
    <property type="nucleotide sequence ID" value="NZ_AP026966.1"/>
</dbReference>
<evidence type="ECO:0000256" key="7">
    <source>
        <dbReference type="ARBA" id="ARBA00022598"/>
    </source>
</evidence>
<comment type="similarity">
    <text evidence="2">In the C-terminal section; belongs to the MurCDEF family.</text>
</comment>
<keyword evidence="9 13" id="KW-0067">ATP-binding</keyword>
<dbReference type="InterPro" id="IPR036565">
    <property type="entry name" value="Mur-like_cat_sf"/>
</dbReference>
<dbReference type="Pfam" id="PF08443">
    <property type="entry name" value="RimK"/>
    <property type="match status" value="1"/>
</dbReference>
<dbReference type="InterPro" id="IPR013651">
    <property type="entry name" value="ATP-grasp_RimK-type"/>
</dbReference>
<dbReference type="EMBL" id="AP026966">
    <property type="protein sequence ID" value="BDT58990.1"/>
    <property type="molecule type" value="Genomic_DNA"/>
</dbReference>
<comment type="catalytic activity">
    <reaction evidence="11">
        <text>[L-4-(L-arginin-2-N-yl)aspartate](n)-L-aspartate + L-arginine + ATP = [L-4-(L-arginin-2-N-yl)aspartate](n+1) + ADP + phosphate + H(+)</text>
        <dbReference type="Rhea" id="RHEA:23888"/>
        <dbReference type="Rhea" id="RHEA-COMP:13732"/>
        <dbReference type="Rhea" id="RHEA-COMP:13733"/>
        <dbReference type="ChEBI" id="CHEBI:15378"/>
        <dbReference type="ChEBI" id="CHEBI:30616"/>
        <dbReference type="ChEBI" id="CHEBI:32682"/>
        <dbReference type="ChEBI" id="CHEBI:43474"/>
        <dbReference type="ChEBI" id="CHEBI:137986"/>
        <dbReference type="ChEBI" id="CHEBI:137990"/>
        <dbReference type="ChEBI" id="CHEBI:456216"/>
        <dbReference type="EC" id="6.3.2.30"/>
    </reaction>
</comment>
<dbReference type="InterPro" id="IPR004101">
    <property type="entry name" value="Mur_ligase_C"/>
</dbReference>
<dbReference type="PROSITE" id="PS50975">
    <property type="entry name" value="ATP_GRASP"/>
    <property type="match status" value="1"/>
</dbReference>
<evidence type="ECO:0000256" key="13">
    <source>
        <dbReference type="PROSITE-ProRule" id="PRU00409"/>
    </source>
</evidence>
<dbReference type="Pfam" id="PF08245">
    <property type="entry name" value="Mur_ligase_M"/>
    <property type="match status" value="1"/>
</dbReference>
<evidence type="ECO:0000256" key="3">
    <source>
        <dbReference type="ARBA" id="ARBA00011738"/>
    </source>
</evidence>
<dbReference type="Proteomes" id="UP001163336">
    <property type="component" value="Chromosome"/>
</dbReference>
<comment type="subunit">
    <text evidence="3">Homodimer.</text>
</comment>
<comment type="catalytic activity">
    <reaction evidence="12">
        <text>[L-4-(L-arginin-2-N-yl)aspartate](n) + L-aspartate + ATP = [L-4-(L-arginin-2-N-yl)aspartate](n)-L-aspartate + ADP + phosphate + H(+)</text>
        <dbReference type="Rhea" id="RHEA:13277"/>
        <dbReference type="Rhea" id="RHEA-COMP:13728"/>
        <dbReference type="Rhea" id="RHEA-COMP:13733"/>
        <dbReference type="ChEBI" id="CHEBI:15378"/>
        <dbReference type="ChEBI" id="CHEBI:29991"/>
        <dbReference type="ChEBI" id="CHEBI:30616"/>
        <dbReference type="ChEBI" id="CHEBI:43474"/>
        <dbReference type="ChEBI" id="CHEBI:137986"/>
        <dbReference type="ChEBI" id="CHEBI:137990"/>
        <dbReference type="ChEBI" id="CHEBI:456216"/>
        <dbReference type="EC" id="6.3.2.29"/>
    </reaction>
</comment>
<gene>
    <name evidence="15" type="primary">cphA_1</name>
    <name evidence="15" type="ORF">MasN3_24840</name>
</gene>
<dbReference type="SUPFAM" id="SSF53623">
    <property type="entry name" value="MurD-like peptide ligases, catalytic domain"/>
    <property type="match status" value="1"/>
</dbReference>
<dbReference type="EC" id="6.3.2.30" evidence="4"/>
<dbReference type="SUPFAM" id="SSF56059">
    <property type="entry name" value="Glutathione synthetase ATP-binding domain-like"/>
    <property type="match status" value="1"/>
</dbReference>
<comment type="function">
    <text evidence="1">Catalyzes the ATP-dependent polymerization of arginine and aspartate to multi-L-arginyl-poly-L-aspartic acid (cyanophycin; a water-insoluble reserve polymer).</text>
</comment>
<dbReference type="Pfam" id="PF02875">
    <property type="entry name" value="Mur_ligase_C"/>
    <property type="match status" value="1"/>
</dbReference>
<keyword evidence="8 13" id="KW-0547">Nucleotide-binding</keyword>
<keyword evidence="16" id="KW-1185">Reference proteome</keyword>
<dbReference type="Gene3D" id="3.30.470.20">
    <property type="entry name" value="ATP-grasp fold, B domain"/>
    <property type="match status" value="2"/>
</dbReference>
<evidence type="ECO:0000256" key="1">
    <source>
        <dbReference type="ARBA" id="ARBA00003184"/>
    </source>
</evidence>